<feature type="binding site" evidence="7">
    <location>
        <position position="142"/>
    </location>
    <ligand>
        <name>substrate</name>
    </ligand>
</feature>
<comment type="cofactor">
    <cofactor evidence="7">
        <name>Mg(2+)</name>
        <dbReference type="ChEBI" id="CHEBI:18420"/>
    </cofactor>
    <text evidence="7">Binds 1 Mg(2+) ion per subunit.</text>
</comment>
<feature type="binding site" evidence="7">
    <location>
        <position position="120"/>
    </location>
    <ligand>
        <name>ATP</name>
        <dbReference type="ChEBI" id="CHEBI:30616"/>
    </ligand>
</feature>
<dbReference type="EC" id="2.7.1.71" evidence="7"/>
<comment type="similarity">
    <text evidence="7">Belongs to the shikimate kinase family.</text>
</comment>
<evidence type="ECO:0000256" key="4">
    <source>
        <dbReference type="ARBA" id="ARBA00022777"/>
    </source>
</evidence>
<dbReference type="InterPro" id="IPR031322">
    <property type="entry name" value="Shikimate/glucono_kinase"/>
</dbReference>
<gene>
    <name evidence="7 8" type="primary">aroK</name>
    <name evidence="8" type="ORF">SAMEA4412673_03147</name>
</gene>
<feature type="binding site" evidence="7">
    <location>
        <position position="17"/>
    </location>
    <ligand>
        <name>Mg(2+)</name>
        <dbReference type="ChEBI" id="CHEBI:18420"/>
    </ligand>
</feature>
<evidence type="ECO:0000256" key="2">
    <source>
        <dbReference type="ARBA" id="ARBA00022679"/>
    </source>
</evidence>
<dbReference type="GO" id="GO:0000287">
    <property type="term" value="F:magnesium ion binding"/>
    <property type="evidence" value="ECO:0007669"/>
    <property type="project" value="UniProtKB-UniRule"/>
</dbReference>
<protein>
    <recommendedName>
        <fullName evidence="7">Shikimate kinase</fullName>
        <shortName evidence="7">SK</shortName>
        <ecNumber evidence="7">2.7.1.71</ecNumber>
    </recommendedName>
</protein>
<evidence type="ECO:0000256" key="3">
    <source>
        <dbReference type="ARBA" id="ARBA00022741"/>
    </source>
</evidence>
<dbReference type="PANTHER" id="PTHR21087">
    <property type="entry name" value="SHIKIMATE KINASE"/>
    <property type="match status" value="1"/>
</dbReference>
<comment type="function">
    <text evidence="7">Catalyzes the specific phosphorylation of the 3-hydroxyl group of shikimic acid using ATP as a cosubstrate.</text>
</comment>
<reference evidence="8 9" key="1">
    <citation type="submission" date="2017-06" db="EMBL/GenBank/DDBJ databases">
        <authorList>
            <consortium name="Pathogen Informatics"/>
        </authorList>
    </citation>
    <scope>NUCLEOTIDE SEQUENCE [LARGE SCALE GENOMIC DNA]</scope>
    <source>
        <strain evidence="8 9">NCTC12149</strain>
    </source>
</reference>
<dbReference type="PRINTS" id="PR01100">
    <property type="entry name" value="SHIKIMTKNASE"/>
</dbReference>
<dbReference type="CDD" id="cd00464">
    <property type="entry name" value="SK"/>
    <property type="match status" value="1"/>
</dbReference>
<proteinExistence type="inferred from homology"/>
<evidence type="ECO:0000256" key="7">
    <source>
        <dbReference type="HAMAP-Rule" id="MF_00109"/>
    </source>
</evidence>
<comment type="subunit">
    <text evidence="7">Monomer.</text>
</comment>
<dbReference type="HAMAP" id="MF_00109">
    <property type="entry name" value="Shikimate_kinase"/>
    <property type="match status" value="1"/>
</dbReference>
<dbReference type="GO" id="GO:0009423">
    <property type="term" value="P:chorismate biosynthetic process"/>
    <property type="evidence" value="ECO:0007669"/>
    <property type="project" value="UniProtKB-UniRule"/>
</dbReference>
<keyword evidence="7" id="KW-0963">Cytoplasm</keyword>
<dbReference type="GO" id="GO:0008652">
    <property type="term" value="P:amino acid biosynthetic process"/>
    <property type="evidence" value="ECO:0007669"/>
    <property type="project" value="UniProtKB-KW"/>
</dbReference>
<comment type="pathway">
    <text evidence="7">Metabolic intermediate biosynthesis; chorismate biosynthesis; chorismate from D-erythrose 4-phosphate and phosphoenolpyruvate: step 5/7.</text>
</comment>
<dbReference type="GO" id="GO:0009073">
    <property type="term" value="P:aromatic amino acid family biosynthetic process"/>
    <property type="evidence" value="ECO:0007669"/>
    <property type="project" value="UniProtKB-KW"/>
</dbReference>
<dbReference type="Pfam" id="PF01202">
    <property type="entry name" value="SKI"/>
    <property type="match status" value="1"/>
</dbReference>
<sequence length="176" mass="20123">MIQRPVFLIGFMGSGKTTWGKKLANALQVPFVDLDHEIVEHIGMSISEYFALHGEEKFREIEREILHAQKDKSGIISTGGGTPCYFENMDWLLENGTVLYLKHSPKSLWNRLSQSDINKRPALKGFTGEELLAFIESKLEERNPFYDRAHILVDQINTPLEELVSLVKANIELHEQ</sequence>
<name>A0AAJ5C1B0_9SPHI</name>
<comment type="catalytic activity">
    <reaction evidence="7">
        <text>shikimate + ATP = 3-phosphoshikimate + ADP + H(+)</text>
        <dbReference type="Rhea" id="RHEA:13121"/>
        <dbReference type="ChEBI" id="CHEBI:15378"/>
        <dbReference type="ChEBI" id="CHEBI:30616"/>
        <dbReference type="ChEBI" id="CHEBI:36208"/>
        <dbReference type="ChEBI" id="CHEBI:145989"/>
        <dbReference type="ChEBI" id="CHEBI:456216"/>
        <dbReference type="EC" id="2.7.1.71"/>
    </reaction>
</comment>
<comment type="subcellular location">
    <subcellularLocation>
        <location evidence="7">Cytoplasm</location>
    </subcellularLocation>
</comment>
<keyword evidence="3 7" id="KW-0547">Nucleotide-binding</keyword>
<keyword evidence="7" id="KW-0460">Magnesium</keyword>
<dbReference type="KEGG" id="smiz:4412673_03147"/>
<dbReference type="GO" id="GO:0005829">
    <property type="term" value="C:cytosol"/>
    <property type="evidence" value="ECO:0007669"/>
    <property type="project" value="TreeGrafter"/>
</dbReference>
<keyword evidence="2 7" id="KW-0808">Transferase</keyword>
<keyword evidence="5 7" id="KW-0067">ATP-binding</keyword>
<feature type="binding site" evidence="7">
    <location>
        <begin position="13"/>
        <end position="18"/>
    </location>
    <ligand>
        <name>ATP</name>
        <dbReference type="ChEBI" id="CHEBI:30616"/>
    </ligand>
</feature>
<dbReference type="GO" id="GO:0005524">
    <property type="term" value="F:ATP binding"/>
    <property type="evidence" value="ECO:0007669"/>
    <property type="project" value="UniProtKB-UniRule"/>
</dbReference>
<accession>A0AAJ5C1B0</accession>
<evidence type="ECO:0000256" key="1">
    <source>
        <dbReference type="ARBA" id="ARBA00022605"/>
    </source>
</evidence>
<evidence type="ECO:0000256" key="5">
    <source>
        <dbReference type="ARBA" id="ARBA00022840"/>
    </source>
</evidence>
<keyword evidence="6 7" id="KW-0057">Aromatic amino acid biosynthesis</keyword>
<dbReference type="Gene3D" id="3.40.50.300">
    <property type="entry name" value="P-loop containing nucleotide triphosphate hydrolases"/>
    <property type="match status" value="1"/>
</dbReference>
<evidence type="ECO:0000256" key="6">
    <source>
        <dbReference type="ARBA" id="ARBA00023141"/>
    </source>
</evidence>
<keyword evidence="1 7" id="KW-0028">Amino-acid biosynthesis</keyword>
<dbReference type="AlphaFoldDB" id="A0AAJ5C1B0"/>
<comment type="caution">
    <text evidence="7">Lacks conserved residue(s) required for the propagation of feature annotation.</text>
</comment>
<dbReference type="Proteomes" id="UP000215355">
    <property type="component" value="Chromosome 1"/>
</dbReference>
<dbReference type="InterPro" id="IPR000623">
    <property type="entry name" value="Shikimate_kinase/TSH1"/>
</dbReference>
<dbReference type="GO" id="GO:0004765">
    <property type="term" value="F:shikimate kinase activity"/>
    <property type="evidence" value="ECO:0007669"/>
    <property type="project" value="UniProtKB-UniRule"/>
</dbReference>
<dbReference type="PANTHER" id="PTHR21087:SF16">
    <property type="entry name" value="SHIKIMATE KINASE 1, CHLOROPLASTIC"/>
    <property type="match status" value="1"/>
</dbReference>
<feature type="binding site" evidence="7">
    <location>
        <position position="35"/>
    </location>
    <ligand>
        <name>substrate</name>
    </ligand>
</feature>
<keyword evidence="4 7" id="KW-0418">Kinase</keyword>
<feature type="binding site" evidence="7">
    <location>
        <position position="59"/>
    </location>
    <ligand>
        <name>substrate</name>
    </ligand>
</feature>
<dbReference type="EMBL" id="LT906468">
    <property type="protein sequence ID" value="SNV54974.1"/>
    <property type="molecule type" value="Genomic_DNA"/>
</dbReference>
<dbReference type="RefSeq" id="WP_236736502.1">
    <property type="nucleotide sequence ID" value="NZ_DAMBSL010000007.1"/>
</dbReference>
<evidence type="ECO:0000313" key="8">
    <source>
        <dbReference type="EMBL" id="SNV54974.1"/>
    </source>
</evidence>
<evidence type="ECO:0000313" key="9">
    <source>
        <dbReference type="Proteomes" id="UP000215355"/>
    </source>
</evidence>
<dbReference type="InterPro" id="IPR027417">
    <property type="entry name" value="P-loop_NTPase"/>
</dbReference>
<keyword evidence="7" id="KW-0479">Metal-binding</keyword>
<feature type="binding site" evidence="7">
    <location>
        <position position="80"/>
    </location>
    <ligand>
        <name>substrate</name>
    </ligand>
</feature>
<dbReference type="SUPFAM" id="SSF52540">
    <property type="entry name" value="P-loop containing nucleoside triphosphate hydrolases"/>
    <property type="match status" value="1"/>
</dbReference>
<organism evidence="8 9">
    <name type="scientific">Sphingobacterium mizutaii</name>
    <dbReference type="NCBI Taxonomy" id="1010"/>
    <lineage>
        <taxon>Bacteria</taxon>
        <taxon>Pseudomonadati</taxon>
        <taxon>Bacteroidota</taxon>
        <taxon>Sphingobacteriia</taxon>
        <taxon>Sphingobacteriales</taxon>
        <taxon>Sphingobacteriaceae</taxon>
        <taxon>Sphingobacterium</taxon>
    </lineage>
</organism>